<keyword evidence="11 15" id="KW-0057">Aromatic amino acid biosynthesis</keyword>
<dbReference type="Pfam" id="PF04715">
    <property type="entry name" value="Anth_synt_I_N"/>
    <property type="match status" value="1"/>
</dbReference>
<evidence type="ECO:0000256" key="8">
    <source>
        <dbReference type="ARBA" id="ARBA00022723"/>
    </source>
</evidence>
<dbReference type="RefSeq" id="WP_377344566.1">
    <property type="nucleotide sequence ID" value="NZ_JBHLTP010000001.1"/>
</dbReference>
<evidence type="ECO:0000313" key="18">
    <source>
        <dbReference type="EMBL" id="MFC0522077.1"/>
    </source>
</evidence>
<dbReference type="EMBL" id="JBHLTP010000001">
    <property type="protein sequence ID" value="MFC0522077.1"/>
    <property type="molecule type" value="Genomic_DNA"/>
</dbReference>
<feature type="domain" description="Anthranilate synthase component I N-terminal" evidence="17">
    <location>
        <begin position="26"/>
        <end position="164"/>
    </location>
</feature>
<proteinExistence type="inferred from homology"/>
<dbReference type="InterPro" id="IPR019999">
    <property type="entry name" value="Anth_synth_I-like"/>
</dbReference>
<dbReference type="Pfam" id="PF00425">
    <property type="entry name" value="Chorismate_bind"/>
    <property type="match status" value="1"/>
</dbReference>
<accession>A0ABV6LI99</accession>
<comment type="subunit">
    <text evidence="4 15">Heterotetramer consisting of two non-identical subunits: a beta subunit (TrpG) and a large alpha subunit (TrpE).</text>
</comment>
<dbReference type="InterPro" id="IPR015890">
    <property type="entry name" value="Chorismate_C"/>
</dbReference>
<keyword evidence="12 15" id="KW-0456">Lyase</keyword>
<name>A0ABV6LI99_9BACI</name>
<dbReference type="PANTHER" id="PTHR11236">
    <property type="entry name" value="AMINOBENZOATE/ANTHRANILATE SYNTHASE"/>
    <property type="match status" value="1"/>
</dbReference>
<dbReference type="InterPro" id="IPR005256">
    <property type="entry name" value="Anth_synth_I_PabB"/>
</dbReference>
<keyword evidence="8 15" id="KW-0479">Metal-binding</keyword>
<dbReference type="PANTHER" id="PTHR11236:SF48">
    <property type="entry name" value="ISOCHORISMATE SYNTHASE MENF"/>
    <property type="match status" value="1"/>
</dbReference>
<sequence length="508" mass="57631">MKDIPQFLEESSTYQTIPITYSFYSDTLTPIQLFERLREDAVYLLESGDHTSNWSRYSFIGLHPFVTITEQNKDILVHDVDTRETNHADSLQAAFEETFDTLNVLLPEIPLPFQGGGVGFVSYDAISDMEKVPEHTENDLGLPHYHFLFCRTLVAFDHVKNTIHMIRYVRVHHEEGDASKVERYHEAVRHIEAMLTQLKEPGQSEVFIPPYTNRDVTLEDVSTNYEKEAYKRDVEKIKEYIREGDVFQAVLSQRFSKQITADGFQLYRVLRHMNPSPYMFYLTYEGYEVIGSSPERLIQVADKEIEIHPIAGTRKRGSTEEEDQALAEELSADEKEKAEHFMLVDLARNDVGRVAAFGTVQVPLLSEVTRFSRVMHMISKVTGELRDGVHPIQAFEAAFPAGTLSGAPKIRAMEILQELEPTARNLYGGGVVYFGFDGNLDSCIAIRTILLKDQVAYIQAGAGVVADSDPEKEWQETVNKASALLQTIEVAEEQFGSTLSLKEETHYA</sequence>
<comment type="similarity">
    <text evidence="3 15">Belongs to the anthranilate synthase component I family.</text>
</comment>
<evidence type="ECO:0000256" key="15">
    <source>
        <dbReference type="RuleBase" id="RU364045"/>
    </source>
</evidence>
<dbReference type="EC" id="4.1.3.27" evidence="5 15"/>
<evidence type="ECO:0000256" key="10">
    <source>
        <dbReference type="ARBA" id="ARBA00022842"/>
    </source>
</evidence>
<reference evidence="18 19" key="1">
    <citation type="submission" date="2024-09" db="EMBL/GenBank/DDBJ databases">
        <authorList>
            <person name="Sun Q."/>
            <person name="Mori K."/>
        </authorList>
    </citation>
    <scope>NUCLEOTIDE SEQUENCE [LARGE SCALE GENOMIC DNA]</scope>
    <source>
        <strain evidence="18 19">NCAIM B.02529</strain>
    </source>
</reference>
<evidence type="ECO:0000256" key="9">
    <source>
        <dbReference type="ARBA" id="ARBA00022822"/>
    </source>
</evidence>
<comment type="catalytic activity">
    <reaction evidence="14 15">
        <text>chorismate + L-glutamine = anthranilate + pyruvate + L-glutamate + H(+)</text>
        <dbReference type="Rhea" id="RHEA:21732"/>
        <dbReference type="ChEBI" id="CHEBI:15361"/>
        <dbReference type="ChEBI" id="CHEBI:15378"/>
        <dbReference type="ChEBI" id="CHEBI:16567"/>
        <dbReference type="ChEBI" id="CHEBI:29748"/>
        <dbReference type="ChEBI" id="CHEBI:29985"/>
        <dbReference type="ChEBI" id="CHEBI:58359"/>
        <dbReference type="EC" id="4.1.3.27"/>
    </reaction>
</comment>
<evidence type="ECO:0000259" key="16">
    <source>
        <dbReference type="Pfam" id="PF00425"/>
    </source>
</evidence>
<evidence type="ECO:0000313" key="19">
    <source>
        <dbReference type="Proteomes" id="UP001589836"/>
    </source>
</evidence>
<evidence type="ECO:0000256" key="1">
    <source>
        <dbReference type="ARBA" id="ARBA00001946"/>
    </source>
</evidence>
<evidence type="ECO:0000256" key="11">
    <source>
        <dbReference type="ARBA" id="ARBA00023141"/>
    </source>
</evidence>
<evidence type="ECO:0000256" key="12">
    <source>
        <dbReference type="ARBA" id="ARBA00023239"/>
    </source>
</evidence>
<evidence type="ECO:0000256" key="13">
    <source>
        <dbReference type="ARBA" id="ARBA00025634"/>
    </source>
</evidence>
<dbReference type="InterPro" id="IPR005801">
    <property type="entry name" value="ADC_synthase"/>
</dbReference>
<evidence type="ECO:0000256" key="2">
    <source>
        <dbReference type="ARBA" id="ARBA00004873"/>
    </source>
</evidence>
<feature type="domain" description="Chorismate-utilising enzyme C-terminal" evidence="16">
    <location>
        <begin position="227"/>
        <end position="480"/>
    </location>
</feature>
<dbReference type="InterPro" id="IPR006805">
    <property type="entry name" value="Anth_synth_I_N"/>
</dbReference>
<dbReference type="SUPFAM" id="SSF56322">
    <property type="entry name" value="ADC synthase"/>
    <property type="match status" value="1"/>
</dbReference>
<comment type="cofactor">
    <cofactor evidence="1 15">
        <name>Mg(2+)</name>
        <dbReference type="ChEBI" id="CHEBI:18420"/>
    </cofactor>
</comment>
<comment type="function">
    <text evidence="13 15">Part of a heterotetrameric complex that catalyzes the two-step biosynthesis of anthranilate, an intermediate in the biosynthesis of L-tryptophan. In the first step, the glutamine-binding beta subunit (TrpG) of anthranilate synthase (AS) provides the glutamine amidotransferase activity which generates ammonia as a substrate that, along with chorismate, is used in the second step, catalyzed by the large alpha subunit of AS (TrpE) to produce anthranilate. In the absence of TrpG, TrpE can synthesize anthranilate directly from chorismate and high concentrations of ammonia.</text>
</comment>
<evidence type="ECO:0000256" key="5">
    <source>
        <dbReference type="ARBA" id="ARBA00012266"/>
    </source>
</evidence>
<evidence type="ECO:0000256" key="6">
    <source>
        <dbReference type="ARBA" id="ARBA00020653"/>
    </source>
</evidence>
<keyword evidence="19" id="KW-1185">Reference proteome</keyword>
<evidence type="ECO:0000256" key="7">
    <source>
        <dbReference type="ARBA" id="ARBA00022605"/>
    </source>
</evidence>
<protein>
    <recommendedName>
        <fullName evidence="6 15">Anthranilate synthase component 1</fullName>
        <ecNumber evidence="5 15">4.1.3.27</ecNumber>
    </recommendedName>
</protein>
<keyword evidence="10 15" id="KW-0460">Magnesium</keyword>
<evidence type="ECO:0000256" key="3">
    <source>
        <dbReference type="ARBA" id="ARBA00009562"/>
    </source>
</evidence>
<keyword evidence="7 15" id="KW-0028">Amino-acid biosynthesis</keyword>
<comment type="caution">
    <text evidence="18">The sequence shown here is derived from an EMBL/GenBank/DDBJ whole genome shotgun (WGS) entry which is preliminary data.</text>
</comment>
<dbReference type="NCBIfam" id="TIGR00564">
    <property type="entry name" value="trpE_most"/>
    <property type="match status" value="1"/>
</dbReference>
<evidence type="ECO:0000256" key="14">
    <source>
        <dbReference type="ARBA" id="ARBA00047683"/>
    </source>
</evidence>
<keyword evidence="9 15" id="KW-0822">Tryptophan biosynthesis</keyword>
<dbReference type="GO" id="GO:0004049">
    <property type="term" value="F:anthranilate synthase activity"/>
    <property type="evidence" value="ECO:0007669"/>
    <property type="project" value="UniProtKB-EC"/>
</dbReference>
<gene>
    <name evidence="15 18" type="primary">trpE</name>
    <name evidence="18" type="ORF">ACFFGV_00545</name>
</gene>
<comment type="pathway">
    <text evidence="2 15">Amino-acid biosynthesis; L-tryptophan biosynthesis; L-tryptophan from chorismate: step 1/5.</text>
</comment>
<dbReference type="Proteomes" id="UP001589836">
    <property type="component" value="Unassembled WGS sequence"/>
</dbReference>
<evidence type="ECO:0000259" key="17">
    <source>
        <dbReference type="Pfam" id="PF04715"/>
    </source>
</evidence>
<dbReference type="Gene3D" id="3.60.120.10">
    <property type="entry name" value="Anthranilate synthase"/>
    <property type="match status" value="1"/>
</dbReference>
<organism evidence="18 19">
    <name type="scientific">Pontibacillus salicampi</name>
    <dbReference type="NCBI Taxonomy" id="1449801"/>
    <lineage>
        <taxon>Bacteria</taxon>
        <taxon>Bacillati</taxon>
        <taxon>Bacillota</taxon>
        <taxon>Bacilli</taxon>
        <taxon>Bacillales</taxon>
        <taxon>Bacillaceae</taxon>
        <taxon>Pontibacillus</taxon>
    </lineage>
</organism>
<dbReference type="PRINTS" id="PR00095">
    <property type="entry name" value="ANTSNTHASEI"/>
</dbReference>
<evidence type="ECO:0000256" key="4">
    <source>
        <dbReference type="ARBA" id="ARBA00011575"/>
    </source>
</evidence>